<organism evidence="1">
    <name type="scientific">marine metagenome</name>
    <dbReference type="NCBI Taxonomy" id="408172"/>
    <lineage>
        <taxon>unclassified sequences</taxon>
        <taxon>metagenomes</taxon>
        <taxon>ecological metagenomes</taxon>
    </lineage>
</organism>
<reference evidence="1" key="1">
    <citation type="submission" date="2018-05" db="EMBL/GenBank/DDBJ databases">
        <authorList>
            <person name="Lanie J.A."/>
            <person name="Ng W.-L."/>
            <person name="Kazmierczak K.M."/>
            <person name="Andrzejewski T.M."/>
            <person name="Davidsen T.M."/>
            <person name="Wayne K.J."/>
            <person name="Tettelin H."/>
            <person name="Glass J.I."/>
            <person name="Rusch D."/>
            <person name="Podicherti R."/>
            <person name="Tsui H.-C.T."/>
            <person name="Winkler M.E."/>
        </authorList>
    </citation>
    <scope>NUCLEOTIDE SEQUENCE</scope>
</reference>
<dbReference type="AlphaFoldDB" id="A0A382G5A0"/>
<evidence type="ECO:0000313" key="1">
    <source>
        <dbReference type="EMBL" id="SVB69737.1"/>
    </source>
</evidence>
<name>A0A382G5A0_9ZZZZ</name>
<proteinExistence type="predicted"/>
<dbReference type="EMBL" id="UINC01053338">
    <property type="protein sequence ID" value="SVB69737.1"/>
    <property type="molecule type" value="Genomic_DNA"/>
</dbReference>
<sequence length="71" mass="7778">MKPACPGCHQRAFNIAPEPHSVILLSINSPEQRVRPLQFLTRLGSAGHANWVRPELRLVIPGTADPALMLS</sequence>
<accession>A0A382G5A0</accession>
<gene>
    <name evidence="1" type="ORF">METZ01_LOCUS222591</name>
</gene>
<protein>
    <submittedName>
        <fullName evidence="1">Uncharacterized protein</fullName>
    </submittedName>
</protein>